<dbReference type="AlphaFoldDB" id="A0AA47MF90"/>
<gene>
    <name evidence="1" type="ORF">N1851_024135</name>
</gene>
<proteinExistence type="predicted"/>
<protein>
    <recommendedName>
        <fullName evidence="3">Endonuclease/exonuclease/phosphatase domain-containing protein</fullName>
    </recommendedName>
</protein>
<name>A0AA47MF90_MERPO</name>
<sequence length="218" mass="24895">MPDTSRGGGECARRTLSCWRQWVTCPTRKDKTIDLFYSNVKDGYLSLPLAPLCGSDHNLVLLPSKYTPLVHRQSISSKSVRVWSEDACEDLRGCFERTDWTVFYDDEDSNVDNIAECVTAYINFCTDMIIPCKTIKSFANNKPWVTKEIKAAINNKKRAFRKGDKNKLKLAQKNLKRAIRQGKRKYKDRVESKLQQGDSRGLWKGMKLITGYGPTSAK</sequence>
<comment type="caution">
    <text evidence="1">The sequence shown here is derived from an EMBL/GenBank/DDBJ whole genome shotgun (WGS) entry which is preliminary data.</text>
</comment>
<organism evidence="1 2">
    <name type="scientific">Merluccius polli</name>
    <name type="common">Benguela hake</name>
    <name type="synonym">Merluccius cadenati</name>
    <dbReference type="NCBI Taxonomy" id="89951"/>
    <lineage>
        <taxon>Eukaryota</taxon>
        <taxon>Metazoa</taxon>
        <taxon>Chordata</taxon>
        <taxon>Craniata</taxon>
        <taxon>Vertebrata</taxon>
        <taxon>Euteleostomi</taxon>
        <taxon>Actinopterygii</taxon>
        <taxon>Neopterygii</taxon>
        <taxon>Teleostei</taxon>
        <taxon>Neoteleostei</taxon>
        <taxon>Acanthomorphata</taxon>
        <taxon>Zeiogadaria</taxon>
        <taxon>Gadariae</taxon>
        <taxon>Gadiformes</taxon>
        <taxon>Gadoidei</taxon>
        <taxon>Merlucciidae</taxon>
        <taxon>Merluccius</taxon>
    </lineage>
</organism>
<evidence type="ECO:0000313" key="2">
    <source>
        <dbReference type="Proteomes" id="UP001174136"/>
    </source>
</evidence>
<dbReference type="EMBL" id="JAOPHQ010004549">
    <property type="protein sequence ID" value="KAK0139208.1"/>
    <property type="molecule type" value="Genomic_DNA"/>
</dbReference>
<dbReference type="Proteomes" id="UP001174136">
    <property type="component" value="Unassembled WGS sequence"/>
</dbReference>
<dbReference type="PANTHER" id="PTHR47510">
    <property type="entry name" value="REVERSE TRANSCRIPTASE DOMAIN-CONTAINING PROTEIN"/>
    <property type="match status" value="1"/>
</dbReference>
<dbReference type="PANTHER" id="PTHR47510:SF3">
    <property type="entry name" value="ENDO_EXONUCLEASE_PHOSPHATASE DOMAIN-CONTAINING PROTEIN"/>
    <property type="match status" value="1"/>
</dbReference>
<reference evidence="1" key="1">
    <citation type="journal article" date="2023" name="Front. Mar. Sci.">
        <title>A new Merluccius polli reference genome to investigate the effects of global change in West African waters.</title>
        <authorList>
            <person name="Mateo J.L."/>
            <person name="Blanco-Fernandez C."/>
            <person name="Garcia-Vazquez E."/>
            <person name="Machado-Schiaffino G."/>
        </authorList>
    </citation>
    <scope>NUCLEOTIDE SEQUENCE</scope>
    <source>
        <strain evidence="1">C29</strain>
        <tissue evidence="1">Fin</tissue>
    </source>
</reference>
<evidence type="ECO:0000313" key="1">
    <source>
        <dbReference type="EMBL" id="KAK0139208.1"/>
    </source>
</evidence>
<accession>A0AA47MF90</accession>
<evidence type="ECO:0008006" key="3">
    <source>
        <dbReference type="Google" id="ProtNLM"/>
    </source>
</evidence>
<keyword evidence="2" id="KW-1185">Reference proteome</keyword>